<feature type="signal peptide" evidence="2">
    <location>
        <begin position="1"/>
        <end position="24"/>
    </location>
</feature>
<reference evidence="5" key="1">
    <citation type="journal article" date="2018" name="Nat. Plants">
        <title>Whole-genome landscape of Medicago truncatula symbiotic genes.</title>
        <authorList>
            <person name="Pecrix Y."/>
            <person name="Staton S.E."/>
            <person name="Sallet E."/>
            <person name="Lelandais-Briere C."/>
            <person name="Moreau S."/>
            <person name="Carrere S."/>
            <person name="Blein T."/>
            <person name="Jardinaud M.F."/>
            <person name="Latrasse D."/>
            <person name="Zouine M."/>
            <person name="Zahm M."/>
            <person name="Kreplak J."/>
            <person name="Mayjonade B."/>
            <person name="Satge C."/>
            <person name="Perez M."/>
            <person name="Cauet S."/>
            <person name="Marande W."/>
            <person name="Chantry-Darmon C."/>
            <person name="Lopez-Roques C."/>
            <person name="Bouchez O."/>
            <person name="Berard A."/>
            <person name="Debelle F."/>
            <person name="Munos S."/>
            <person name="Bendahmane A."/>
            <person name="Berges H."/>
            <person name="Niebel A."/>
            <person name="Buitink J."/>
            <person name="Frugier F."/>
            <person name="Benhamed M."/>
            <person name="Crespi M."/>
            <person name="Gouzy J."/>
            <person name="Gamas P."/>
        </authorList>
    </citation>
    <scope>NUCLEOTIDE SEQUENCE [LARGE SCALE GENOMIC DNA]</scope>
    <source>
        <strain evidence="5">cv. Jemalong A17</strain>
    </source>
</reference>
<evidence type="ECO:0000256" key="1">
    <source>
        <dbReference type="SAM" id="Phobius"/>
    </source>
</evidence>
<dbReference type="PANTHER" id="PTHR31692">
    <property type="entry name" value="EXPANSIN-B3"/>
    <property type="match status" value="1"/>
</dbReference>
<keyword evidence="1" id="KW-1133">Transmembrane helix</keyword>
<feature type="chain" id="PRO_5017370378" evidence="2">
    <location>
        <begin position="25"/>
        <end position="119"/>
    </location>
</feature>
<dbReference type="AlphaFoldDB" id="A0A396I6K1"/>
<sequence>MAVVLNCMISLVIFSSLMLNPCYCLNRKLFKNVSEIQNDNDQWQTAIATWYGAPNGAGSDGGACGYVESVENPPLSKMISAGGPSIFLGGRGCGACYQVHAMGLLFVFFFFFIYNIDWC</sequence>
<dbReference type="GO" id="GO:0005576">
    <property type="term" value="C:extracellular region"/>
    <property type="evidence" value="ECO:0007669"/>
    <property type="project" value="InterPro"/>
</dbReference>
<evidence type="ECO:0000259" key="3">
    <source>
        <dbReference type="PROSITE" id="PS50842"/>
    </source>
</evidence>
<dbReference type="InterPro" id="IPR007118">
    <property type="entry name" value="Expan_Lol_pI"/>
</dbReference>
<feature type="transmembrane region" description="Helical" evidence="1">
    <location>
        <begin position="97"/>
        <end position="116"/>
    </location>
</feature>
<name>A0A396I6K1_MEDTR</name>
<protein>
    <submittedName>
        <fullName evidence="4">Putative expansin/Lol pI</fullName>
    </submittedName>
</protein>
<feature type="domain" description="Expansin-like EG45" evidence="3">
    <location>
        <begin position="61"/>
        <end position="119"/>
    </location>
</feature>
<dbReference type="PROSITE" id="PS50842">
    <property type="entry name" value="EXPANSIN_EG45"/>
    <property type="match status" value="1"/>
</dbReference>
<dbReference type="PRINTS" id="PR01225">
    <property type="entry name" value="EXPANSNFAMLY"/>
</dbReference>
<dbReference type="InterPro" id="IPR036908">
    <property type="entry name" value="RlpA-like_sf"/>
</dbReference>
<gene>
    <name evidence="4" type="ORF">MtrunA17_Chr4g0024981</name>
</gene>
<dbReference type="InterPro" id="IPR007112">
    <property type="entry name" value="Expansin/allergen_DPBB_dom"/>
</dbReference>
<dbReference type="Proteomes" id="UP000265566">
    <property type="component" value="Chromosome 4"/>
</dbReference>
<proteinExistence type="predicted"/>
<organism evidence="4 5">
    <name type="scientific">Medicago truncatula</name>
    <name type="common">Barrel medic</name>
    <name type="synonym">Medicago tribuloides</name>
    <dbReference type="NCBI Taxonomy" id="3880"/>
    <lineage>
        <taxon>Eukaryota</taxon>
        <taxon>Viridiplantae</taxon>
        <taxon>Streptophyta</taxon>
        <taxon>Embryophyta</taxon>
        <taxon>Tracheophyta</taxon>
        <taxon>Spermatophyta</taxon>
        <taxon>Magnoliopsida</taxon>
        <taxon>eudicotyledons</taxon>
        <taxon>Gunneridae</taxon>
        <taxon>Pentapetalae</taxon>
        <taxon>rosids</taxon>
        <taxon>fabids</taxon>
        <taxon>Fabales</taxon>
        <taxon>Fabaceae</taxon>
        <taxon>Papilionoideae</taxon>
        <taxon>50 kb inversion clade</taxon>
        <taxon>NPAAA clade</taxon>
        <taxon>Hologalegina</taxon>
        <taxon>IRL clade</taxon>
        <taxon>Trifolieae</taxon>
        <taxon>Medicago</taxon>
    </lineage>
</organism>
<dbReference type="Gene3D" id="2.40.40.10">
    <property type="entry name" value="RlpA-like domain"/>
    <property type="match status" value="1"/>
</dbReference>
<evidence type="ECO:0000256" key="2">
    <source>
        <dbReference type="SAM" id="SignalP"/>
    </source>
</evidence>
<dbReference type="PANTHER" id="PTHR31692:SF56">
    <property type="entry name" value="EXPANSIN-B2-RELATED"/>
    <property type="match status" value="1"/>
</dbReference>
<keyword evidence="2" id="KW-0732">Signal</keyword>
<dbReference type="SUPFAM" id="SSF50685">
    <property type="entry name" value="Barwin-like endoglucanases"/>
    <property type="match status" value="1"/>
</dbReference>
<comment type="caution">
    <text evidence="4">The sequence shown here is derived from an EMBL/GenBank/DDBJ whole genome shotgun (WGS) entry which is preliminary data.</text>
</comment>
<accession>A0A396I6K1</accession>
<dbReference type="Gramene" id="rna22666">
    <property type="protein sequence ID" value="RHN60361.1"/>
    <property type="gene ID" value="gene22666"/>
</dbReference>
<dbReference type="EMBL" id="PSQE01000004">
    <property type="protein sequence ID" value="RHN60361.1"/>
    <property type="molecule type" value="Genomic_DNA"/>
</dbReference>
<evidence type="ECO:0000313" key="4">
    <source>
        <dbReference type="EMBL" id="RHN60361.1"/>
    </source>
</evidence>
<evidence type="ECO:0000313" key="5">
    <source>
        <dbReference type="Proteomes" id="UP000265566"/>
    </source>
</evidence>
<keyword evidence="1" id="KW-0472">Membrane</keyword>
<keyword evidence="1" id="KW-0812">Transmembrane</keyword>